<dbReference type="InParanoid" id="A8I8T1"/>
<gene>
    <name evidence="2" type="ORF">CHLRE_02g087500v5</name>
</gene>
<dbReference type="HOGENOM" id="CLU_1984737_0_0_1"/>
<dbReference type="AlphaFoldDB" id="A8I8T1"/>
<dbReference type="Gramene" id="PNW86465">
    <property type="protein sequence ID" value="PNW86465"/>
    <property type="gene ID" value="CHLRE_02g087500v5"/>
</dbReference>
<evidence type="ECO:0000313" key="2">
    <source>
        <dbReference type="EMBL" id="PNW86465.1"/>
    </source>
</evidence>
<name>A8I8T1_CHLRE</name>
<keyword evidence="3" id="KW-1185">Reference proteome</keyword>
<dbReference type="Proteomes" id="UP000006906">
    <property type="component" value="Chromosome 2"/>
</dbReference>
<feature type="compositionally biased region" description="Basic and acidic residues" evidence="1">
    <location>
        <begin position="87"/>
        <end position="98"/>
    </location>
</feature>
<feature type="compositionally biased region" description="Low complexity" evidence="1">
    <location>
        <begin position="115"/>
        <end position="126"/>
    </location>
</feature>
<dbReference type="GeneID" id="5727421"/>
<proteinExistence type="predicted"/>
<dbReference type="PaxDb" id="3055-EDP06919"/>
<evidence type="ECO:0000256" key="1">
    <source>
        <dbReference type="SAM" id="MobiDB-lite"/>
    </source>
</evidence>
<dbReference type="RefSeq" id="XP_001701944.1">
    <property type="nucleotide sequence ID" value="XM_001701892.2"/>
</dbReference>
<accession>A8I8T1</accession>
<sequence length="126" mass="13381">MFACFGFAGESSRTALKPSLSTQANTKWYTRSWNSEKAARTARVAGLPQPVGEGAIHASAGAVDPAAVYPHLSQQLSERHLKKARKAEKARERREEKAAFQANTSNVLTAHRKSAGASGSSSAAVV</sequence>
<feature type="region of interest" description="Disordered" evidence="1">
    <location>
        <begin position="74"/>
        <end position="126"/>
    </location>
</feature>
<organism evidence="2 3">
    <name type="scientific">Chlamydomonas reinhardtii</name>
    <name type="common">Chlamydomonas smithii</name>
    <dbReference type="NCBI Taxonomy" id="3055"/>
    <lineage>
        <taxon>Eukaryota</taxon>
        <taxon>Viridiplantae</taxon>
        <taxon>Chlorophyta</taxon>
        <taxon>core chlorophytes</taxon>
        <taxon>Chlorophyceae</taxon>
        <taxon>CS clade</taxon>
        <taxon>Chlamydomonadales</taxon>
        <taxon>Chlamydomonadaceae</taxon>
        <taxon>Chlamydomonas</taxon>
    </lineage>
</organism>
<reference evidence="2 3" key="1">
    <citation type="journal article" date="2007" name="Science">
        <title>The Chlamydomonas genome reveals the evolution of key animal and plant functions.</title>
        <authorList>
            <person name="Merchant S.S."/>
            <person name="Prochnik S.E."/>
            <person name="Vallon O."/>
            <person name="Harris E.H."/>
            <person name="Karpowicz S.J."/>
            <person name="Witman G.B."/>
            <person name="Terry A."/>
            <person name="Salamov A."/>
            <person name="Fritz-Laylin L.K."/>
            <person name="Marechal-Drouard L."/>
            <person name="Marshall W.F."/>
            <person name="Qu L.H."/>
            <person name="Nelson D.R."/>
            <person name="Sanderfoot A.A."/>
            <person name="Spalding M.H."/>
            <person name="Kapitonov V.V."/>
            <person name="Ren Q."/>
            <person name="Ferris P."/>
            <person name="Lindquist E."/>
            <person name="Shapiro H."/>
            <person name="Lucas S.M."/>
            <person name="Grimwood J."/>
            <person name="Schmutz J."/>
            <person name="Cardol P."/>
            <person name="Cerutti H."/>
            <person name="Chanfreau G."/>
            <person name="Chen C.L."/>
            <person name="Cognat V."/>
            <person name="Croft M.T."/>
            <person name="Dent R."/>
            <person name="Dutcher S."/>
            <person name="Fernandez E."/>
            <person name="Fukuzawa H."/>
            <person name="Gonzalez-Ballester D."/>
            <person name="Gonzalez-Halphen D."/>
            <person name="Hallmann A."/>
            <person name="Hanikenne M."/>
            <person name="Hippler M."/>
            <person name="Inwood W."/>
            <person name="Jabbari K."/>
            <person name="Kalanon M."/>
            <person name="Kuras R."/>
            <person name="Lefebvre P.A."/>
            <person name="Lemaire S.D."/>
            <person name="Lobanov A.V."/>
            <person name="Lohr M."/>
            <person name="Manuell A."/>
            <person name="Meier I."/>
            <person name="Mets L."/>
            <person name="Mittag M."/>
            <person name="Mittelmeier T."/>
            <person name="Moroney J.V."/>
            <person name="Moseley J."/>
            <person name="Napoli C."/>
            <person name="Nedelcu A.M."/>
            <person name="Niyogi K."/>
            <person name="Novoselov S.V."/>
            <person name="Paulsen I.T."/>
            <person name="Pazour G."/>
            <person name="Purton S."/>
            <person name="Ral J.P."/>
            <person name="Riano-Pachon D.M."/>
            <person name="Riekhof W."/>
            <person name="Rymarquis L."/>
            <person name="Schroda M."/>
            <person name="Stern D."/>
            <person name="Umen J."/>
            <person name="Willows R."/>
            <person name="Wilson N."/>
            <person name="Zimmer S.L."/>
            <person name="Allmer J."/>
            <person name="Balk J."/>
            <person name="Bisova K."/>
            <person name="Chen C.J."/>
            <person name="Elias M."/>
            <person name="Gendler K."/>
            <person name="Hauser C."/>
            <person name="Lamb M.R."/>
            <person name="Ledford H."/>
            <person name="Long J.C."/>
            <person name="Minagawa J."/>
            <person name="Page M.D."/>
            <person name="Pan J."/>
            <person name="Pootakham W."/>
            <person name="Roje S."/>
            <person name="Rose A."/>
            <person name="Stahlberg E."/>
            <person name="Terauchi A.M."/>
            <person name="Yang P."/>
            <person name="Ball S."/>
            <person name="Bowler C."/>
            <person name="Dieckmann C.L."/>
            <person name="Gladyshev V.N."/>
            <person name="Green P."/>
            <person name="Jorgensen R."/>
            <person name="Mayfield S."/>
            <person name="Mueller-Roeber B."/>
            <person name="Rajamani S."/>
            <person name="Sayre R.T."/>
            <person name="Brokstein P."/>
            <person name="Dubchak I."/>
            <person name="Goodstein D."/>
            <person name="Hornick L."/>
            <person name="Huang Y.W."/>
            <person name="Jhaveri J."/>
            <person name="Luo Y."/>
            <person name="Martinez D."/>
            <person name="Ngau W.C."/>
            <person name="Otillar B."/>
            <person name="Poliakov A."/>
            <person name="Porter A."/>
            <person name="Szajkowski L."/>
            <person name="Werner G."/>
            <person name="Zhou K."/>
            <person name="Grigoriev I.V."/>
            <person name="Rokhsar D.S."/>
            <person name="Grossman A.R."/>
        </authorList>
    </citation>
    <scope>NUCLEOTIDE SEQUENCE [LARGE SCALE GENOMIC DNA]</scope>
    <source>
        <strain evidence="3">CC-503</strain>
    </source>
</reference>
<dbReference type="EMBL" id="CM008963">
    <property type="protein sequence ID" value="PNW86465.1"/>
    <property type="molecule type" value="Genomic_DNA"/>
</dbReference>
<protein>
    <submittedName>
        <fullName evidence="2">Uncharacterized protein</fullName>
    </submittedName>
</protein>
<dbReference type="KEGG" id="cre:CHLRE_02g087500v5"/>
<evidence type="ECO:0000313" key="3">
    <source>
        <dbReference type="Proteomes" id="UP000006906"/>
    </source>
</evidence>